<dbReference type="SUPFAM" id="SSF51905">
    <property type="entry name" value="FAD/NAD(P)-binding domain"/>
    <property type="match status" value="1"/>
</dbReference>
<dbReference type="InterPro" id="IPR050464">
    <property type="entry name" value="Zeta_carotene_desat/Oxidored"/>
</dbReference>
<evidence type="ECO:0000259" key="1">
    <source>
        <dbReference type="Pfam" id="PF01593"/>
    </source>
</evidence>
<proteinExistence type="predicted"/>
<organism evidence="2 3">
    <name type="scientific">Hymenobacter montanus</name>
    <dbReference type="NCBI Taxonomy" id="2771359"/>
    <lineage>
        <taxon>Bacteria</taxon>
        <taxon>Pseudomonadati</taxon>
        <taxon>Bacteroidota</taxon>
        <taxon>Cytophagia</taxon>
        <taxon>Cytophagales</taxon>
        <taxon>Hymenobacteraceae</taxon>
        <taxon>Hymenobacter</taxon>
    </lineage>
</organism>
<protein>
    <submittedName>
        <fullName evidence="2">FAD-dependent oxidoreductase</fullName>
    </submittedName>
</protein>
<dbReference type="Pfam" id="PF01593">
    <property type="entry name" value="Amino_oxidase"/>
    <property type="match status" value="1"/>
</dbReference>
<reference evidence="2" key="1">
    <citation type="submission" date="2020-09" db="EMBL/GenBank/DDBJ databases">
        <authorList>
            <person name="Kim M.K."/>
        </authorList>
    </citation>
    <scope>NUCLEOTIDE SEQUENCE</scope>
    <source>
        <strain evidence="2">BT664</strain>
    </source>
</reference>
<dbReference type="EMBL" id="JACXAD010000008">
    <property type="protein sequence ID" value="MBD2767998.1"/>
    <property type="molecule type" value="Genomic_DNA"/>
</dbReference>
<dbReference type="PROSITE" id="PS51318">
    <property type="entry name" value="TAT"/>
    <property type="match status" value="1"/>
</dbReference>
<dbReference type="InterPro" id="IPR002937">
    <property type="entry name" value="Amino_oxidase"/>
</dbReference>
<evidence type="ECO:0000313" key="2">
    <source>
        <dbReference type="EMBL" id="MBD2767998.1"/>
    </source>
</evidence>
<dbReference type="GO" id="GO:0016491">
    <property type="term" value="F:oxidoreductase activity"/>
    <property type="evidence" value="ECO:0007669"/>
    <property type="project" value="InterPro"/>
</dbReference>
<accession>A0A927BDI1</accession>
<name>A0A927BDI1_9BACT</name>
<gene>
    <name evidence="2" type="ORF">IC235_08850</name>
</gene>
<dbReference type="AlphaFoldDB" id="A0A927BDI1"/>
<evidence type="ECO:0000313" key="3">
    <source>
        <dbReference type="Proteomes" id="UP000612233"/>
    </source>
</evidence>
<dbReference type="Proteomes" id="UP000612233">
    <property type="component" value="Unassembled WGS sequence"/>
</dbReference>
<keyword evidence="3" id="KW-1185">Reference proteome</keyword>
<comment type="caution">
    <text evidence="2">The sequence shown here is derived from an EMBL/GenBank/DDBJ whole genome shotgun (WGS) entry which is preliminary data.</text>
</comment>
<dbReference type="InterPro" id="IPR036188">
    <property type="entry name" value="FAD/NAD-bd_sf"/>
</dbReference>
<dbReference type="PANTHER" id="PTHR42923:SF39">
    <property type="entry name" value="AMINO OXIDASE"/>
    <property type="match status" value="1"/>
</dbReference>
<dbReference type="RefSeq" id="WP_191004817.1">
    <property type="nucleotide sequence ID" value="NZ_JACXAD010000008.1"/>
</dbReference>
<dbReference type="PANTHER" id="PTHR42923">
    <property type="entry name" value="PROTOPORPHYRINOGEN OXIDASE"/>
    <property type="match status" value="1"/>
</dbReference>
<feature type="domain" description="Amine oxidase" evidence="1">
    <location>
        <begin position="75"/>
        <end position="539"/>
    </location>
</feature>
<dbReference type="Gene3D" id="3.50.50.60">
    <property type="entry name" value="FAD/NAD(P)-binding domain"/>
    <property type="match status" value="1"/>
</dbReference>
<dbReference type="InterPro" id="IPR006311">
    <property type="entry name" value="TAT_signal"/>
</dbReference>
<sequence length="546" mass="60453">MKTRRTFLRQTGAALTGTLLLPTLPGCETRHQLEHIKGQLLGAQAATGHLLRDPSRLPPPTRTLETEVLIIGGGVAGLAARRWLHRHGQPNTLLVELANETGGNAAAGRNEASAYPWGAHYLPVPDVCNRELLDFLQETGTLTGYTPNGLPIYSNYQLCHDPEERLNIKGHWQEGLVPALGLAPEEQAEFARFSQLIETLKTAHGRDGRDAFRIPLDLSSTDPEFRQLDRISFADYLAREKFTSPALHWYLNYCCRDDYGATAAQVSAWAGLHYFASRKGQAQNATSADVLTWPEGNYYLTQHLRHQATSPLHTNTLAYELRETTTGVDALTYDVSTRGSTRVRARHVLLATPQHIAHRLLAAVPGHALLPPSTLHHAPWLIANLTVQGLPQGPGRPLSWDNVRYGSASLGYINASQQQLTQEDGRSKVITLYWPLTDEAPGPARRRAYQTTYAEWLPRVVAELETYHPGVTPYIQQADLWVWGHGMVAPTPGLLWGAARTAAQQPVRNRFFFAHTDYSGISIFEEGFYQGIRAAREILAVAASNS</sequence>